<dbReference type="EMBL" id="VAUV01000002">
    <property type="protein sequence ID" value="TLD72277.1"/>
    <property type="molecule type" value="Genomic_DNA"/>
</dbReference>
<gene>
    <name evidence="1" type="ORF">FEM03_02675</name>
</gene>
<protein>
    <recommendedName>
        <fullName evidence="3">PcfJ-like protein</fullName>
    </recommendedName>
</protein>
<evidence type="ECO:0008006" key="3">
    <source>
        <dbReference type="Google" id="ProtNLM"/>
    </source>
</evidence>
<sequence>MNHHRDSEESRLPRSASVLLNIIDGKAWNARLVRNNNLRQHCRRVGKIFRHPQQLPHLRQSLRRLLVTLINDTDLFTTSHPDEYPCITVQVRVAAYSKHWIRQPEDWIPRPNSSASPKEQIQHLLEHLFVLWPVPEYLHSAWLVNGDLVYLERDWYCLLGSGASLRNLPGMPPSISSRALHLSQTAPAHLTIRQALRWGQVKAMNGSESLIHAVLSSRMVYDFSNDVIWSRLVEKFSVSLELPPNDFGIISDTLLEVLDKHGLKRAKTLVDRPLKELLCFSQKYWRSFITSIRASLPDFKIDDVNRPSYRAELRYLGASTWPLITGSTPAELITHHGGRTRHWKMQELNSHAQLIAESQTLRHCVHAYGGCCKAGHSAIFSLQSYDIIKEQKYESHHLTIEVDPQTRKVVQVRGKWNRIHDSKKLSALQIFAEQLDLVL</sequence>
<comment type="caution">
    <text evidence="1">The sequence shown here is derived from an EMBL/GenBank/DDBJ whole genome shotgun (WGS) entry which is preliminary data.</text>
</comment>
<evidence type="ECO:0000313" key="2">
    <source>
        <dbReference type="Proteomes" id="UP000306196"/>
    </source>
</evidence>
<reference evidence="1 2" key="1">
    <citation type="submission" date="2019-05" db="EMBL/GenBank/DDBJ databases">
        <title>Verrucobacter flavum gen. nov., sp. nov. a new member of the family Verrucomicrobiaceae.</title>
        <authorList>
            <person name="Szuroczki S."/>
            <person name="Abbaszade G."/>
            <person name="Szabo A."/>
            <person name="Felfoldi T."/>
            <person name="Schumann P."/>
            <person name="Boka K."/>
            <person name="Keki Z."/>
            <person name="Toumi M."/>
            <person name="Toth E."/>
        </authorList>
    </citation>
    <scope>NUCLEOTIDE SEQUENCE [LARGE SCALE GENOMIC DNA]</scope>
    <source>
        <strain evidence="1 2">MG-N-17</strain>
    </source>
</reference>
<name>A0A5R8KJ53_9BACT</name>
<dbReference type="OrthoDB" id="214484at2"/>
<keyword evidence="2" id="KW-1185">Reference proteome</keyword>
<accession>A0A5R8KJ53</accession>
<organism evidence="1 2">
    <name type="scientific">Phragmitibacter flavus</name>
    <dbReference type="NCBI Taxonomy" id="2576071"/>
    <lineage>
        <taxon>Bacteria</taxon>
        <taxon>Pseudomonadati</taxon>
        <taxon>Verrucomicrobiota</taxon>
        <taxon>Verrucomicrobiia</taxon>
        <taxon>Verrucomicrobiales</taxon>
        <taxon>Verrucomicrobiaceae</taxon>
        <taxon>Phragmitibacter</taxon>
    </lineage>
</organism>
<dbReference type="Pfam" id="PF14284">
    <property type="entry name" value="PcfJ"/>
    <property type="match status" value="1"/>
</dbReference>
<proteinExistence type="predicted"/>
<dbReference type="Proteomes" id="UP000306196">
    <property type="component" value="Unassembled WGS sequence"/>
</dbReference>
<dbReference type="InterPro" id="IPR025586">
    <property type="entry name" value="PcfJ"/>
</dbReference>
<evidence type="ECO:0000313" key="1">
    <source>
        <dbReference type="EMBL" id="TLD72277.1"/>
    </source>
</evidence>
<dbReference type="AlphaFoldDB" id="A0A5R8KJ53"/>